<evidence type="ECO:0000256" key="1">
    <source>
        <dbReference type="ARBA" id="ARBA00004141"/>
    </source>
</evidence>
<dbReference type="GO" id="GO:0008270">
    <property type="term" value="F:zinc ion binding"/>
    <property type="evidence" value="ECO:0007669"/>
    <property type="project" value="UniProtKB-KW"/>
</dbReference>
<feature type="domain" description="RING-type" evidence="12">
    <location>
        <begin position="391"/>
        <end position="429"/>
    </location>
</feature>
<dbReference type="EMBL" id="FZQP02000449">
    <property type="protein sequence ID" value="VVC89116.1"/>
    <property type="molecule type" value="Genomic_DNA"/>
</dbReference>
<dbReference type="PROSITE" id="PS50089">
    <property type="entry name" value="ZF_RING_2"/>
    <property type="match status" value="1"/>
</dbReference>
<feature type="transmembrane region" description="Helical" evidence="11">
    <location>
        <begin position="233"/>
        <end position="255"/>
    </location>
</feature>
<feature type="region of interest" description="Disordered" evidence="10">
    <location>
        <begin position="116"/>
        <end position="168"/>
    </location>
</feature>
<organism evidence="13 14">
    <name type="scientific">Leptidea sinapis</name>
    <dbReference type="NCBI Taxonomy" id="189913"/>
    <lineage>
        <taxon>Eukaryota</taxon>
        <taxon>Metazoa</taxon>
        <taxon>Ecdysozoa</taxon>
        <taxon>Arthropoda</taxon>
        <taxon>Hexapoda</taxon>
        <taxon>Insecta</taxon>
        <taxon>Pterygota</taxon>
        <taxon>Neoptera</taxon>
        <taxon>Endopterygota</taxon>
        <taxon>Lepidoptera</taxon>
        <taxon>Glossata</taxon>
        <taxon>Ditrysia</taxon>
        <taxon>Papilionoidea</taxon>
        <taxon>Pieridae</taxon>
        <taxon>Dismorphiinae</taxon>
        <taxon>Leptidea</taxon>
    </lineage>
</organism>
<dbReference type="SUPFAM" id="SSF57850">
    <property type="entry name" value="RING/U-box"/>
    <property type="match status" value="1"/>
</dbReference>
<sequence>MAQLNQVNLDMGEDTPQESAPRLGPLNRMDSVSRPLRNNVGLGDRLNSMFREIRPLVENARMGNNARLSLPMWLPRPPPNTHHTGEILQRPQSSIAHVNLGPNAQTYVVTERGTPPALTSQGVSASVSHDSNISEHTSHVEINESVNPSNNNNNINDNTDNDNQSDDGAQQVVDVSSTLNFLIRYLPFYFLLFLKYLYDSREAIATFLLLFCTFTHCDMLVRRENGKHVNRSFLALLCELVFSLGSVIIVHFLFGHDRLLPNVVMFPGYTEPIKVWELLWLVMNTDLIVKIFTVDVKILITMVPSCMLPYQKRLYRSLITIQPWVYFLLASYSGSERLVGVSLTCIYVFAKVLEVLVRLRLFKNAAWTLVQSVNLGTKPTGEQMVSAGESCPICHDEYTTPVRLDCSHIFCELCIAAWLDREHTCPLCRARVADEPTWRDGSTTYEMQLY</sequence>
<proteinExistence type="predicted"/>
<keyword evidence="8 11" id="KW-0472">Membrane</keyword>
<evidence type="ECO:0000256" key="11">
    <source>
        <dbReference type="SAM" id="Phobius"/>
    </source>
</evidence>
<keyword evidence="14" id="KW-1185">Reference proteome</keyword>
<dbReference type="PROSITE" id="PS00518">
    <property type="entry name" value="ZF_RING_1"/>
    <property type="match status" value="1"/>
</dbReference>
<evidence type="ECO:0000256" key="4">
    <source>
        <dbReference type="ARBA" id="ARBA00022771"/>
    </source>
</evidence>
<evidence type="ECO:0000256" key="8">
    <source>
        <dbReference type="ARBA" id="ARBA00023136"/>
    </source>
</evidence>
<keyword evidence="4 9" id="KW-0863">Zinc-finger</keyword>
<evidence type="ECO:0000259" key="12">
    <source>
        <dbReference type="PROSITE" id="PS50089"/>
    </source>
</evidence>
<dbReference type="SMART" id="SM00184">
    <property type="entry name" value="RING"/>
    <property type="match status" value="1"/>
</dbReference>
<dbReference type="PANTHER" id="PTHR15860">
    <property type="entry name" value="UNCHARACTERIZED RING FINGER-CONTAINING PROTEIN"/>
    <property type="match status" value="1"/>
</dbReference>
<protein>
    <recommendedName>
        <fullName evidence="12">RING-type domain-containing protein</fullName>
    </recommendedName>
</protein>
<keyword evidence="2 11" id="KW-0812">Transmembrane</keyword>
<evidence type="ECO:0000256" key="3">
    <source>
        <dbReference type="ARBA" id="ARBA00022723"/>
    </source>
</evidence>
<gene>
    <name evidence="13" type="ORF">LSINAPIS_LOCUS2325</name>
</gene>
<feature type="compositionally biased region" description="Basic and acidic residues" evidence="10">
    <location>
        <begin position="132"/>
        <end position="142"/>
    </location>
</feature>
<keyword evidence="7 11" id="KW-1133">Transmembrane helix</keyword>
<evidence type="ECO:0000256" key="5">
    <source>
        <dbReference type="ARBA" id="ARBA00022786"/>
    </source>
</evidence>
<accession>A0A5E4PSK1</accession>
<dbReference type="InterPro" id="IPR001841">
    <property type="entry name" value="Znf_RING"/>
</dbReference>
<evidence type="ECO:0000256" key="10">
    <source>
        <dbReference type="SAM" id="MobiDB-lite"/>
    </source>
</evidence>
<dbReference type="PANTHER" id="PTHR15860:SF0">
    <property type="entry name" value="LP20373P"/>
    <property type="match status" value="1"/>
</dbReference>
<dbReference type="InterPro" id="IPR044235">
    <property type="entry name" value="RNFT1/2"/>
</dbReference>
<dbReference type="GO" id="GO:0016020">
    <property type="term" value="C:membrane"/>
    <property type="evidence" value="ECO:0007669"/>
    <property type="project" value="UniProtKB-SubCell"/>
</dbReference>
<dbReference type="InterPro" id="IPR013083">
    <property type="entry name" value="Znf_RING/FYVE/PHD"/>
</dbReference>
<evidence type="ECO:0000256" key="2">
    <source>
        <dbReference type="ARBA" id="ARBA00022692"/>
    </source>
</evidence>
<keyword evidence="5" id="KW-0833">Ubl conjugation pathway</keyword>
<feature type="compositionally biased region" description="Polar residues" evidence="10">
    <location>
        <begin position="117"/>
        <end position="131"/>
    </location>
</feature>
<dbReference type="CDD" id="cd16532">
    <property type="entry name" value="RING-HC_RNFT1-like"/>
    <property type="match status" value="1"/>
</dbReference>
<reference evidence="13 14" key="1">
    <citation type="submission" date="2017-07" db="EMBL/GenBank/DDBJ databases">
        <authorList>
            <person name="Talla V."/>
            <person name="Backstrom N."/>
        </authorList>
    </citation>
    <scope>NUCLEOTIDE SEQUENCE [LARGE SCALE GENOMIC DNA]</scope>
</reference>
<evidence type="ECO:0000313" key="13">
    <source>
        <dbReference type="EMBL" id="VVC89116.1"/>
    </source>
</evidence>
<keyword evidence="3" id="KW-0479">Metal-binding</keyword>
<dbReference type="GO" id="GO:1904294">
    <property type="term" value="P:positive regulation of ERAD pathway"/>
    <property type="evidence" value="ECO:0007669"/>
    <property type="project" value="InterPro"/>
</dbReference>
<dbReference type="Pfam" id="PF13639">
    <property type="entry name" value="zf-RING_2"/>
    <property type="match status" value="1"/>
</dbReference>
<feature type="region of interest" description="Disordered" evidence="10">
    <location>
        <begin position="1"/>
        <end position="32"/>
    </location>
</feature>
<feature type="compositionally biased region" description="Low complexity" evidence="10">
    <location>
        <begin position="143"/>
        <end position="158"/>
    </location>
</feature>
<keyword evidence="6" id="KW-0862">Zinc</keyword>
<evidence type="ECO:0000256" key="9">
    <source>
        <dbReference type="PROSITE-ProRule" id="PRU00175"/>
    </source>
</evidence>
<name>A0A5E4PSK1_9NEOP</name>
<evidence type="ECO:0000256" key="7">
    <source>
        <dbReference type="ARBA" id="ARBA00022989"/>
    </source>
</evidence>
<evidence type="ECO:0000256" key="6">
    <source>
        <dbReference type="ARBA" id="ARBA00022833"/>
    </source>
</evidence>
<dbReference type="InterPro" id="IPR017907">
    <property type="entry name" value="Znf_RING_CS"/>
</dbReference>
<dbReference type="GO" id="GO:0061630">
    <property type="term" value="F:ubiquitin protein ligase activity"/>
    <property type="evidence" value="ECO:0007669"/>
    <property type="project" value="InterPro"/>
</dbReference>
<evidence type="ECO:0000313" key="14">
    <source>
        <dbReference type="Proteomes" id="UP000324832"/>
    </source>
</evidence>
<dbReference type="AlphaFoldDB" id="A0A5E4PSK1"/>
<dbReference type="Proteomes" id="UP000324832">
    <property type="component" value="Unassembled WGS sequence"/>
</dbReference>
<feature type="transmembrane region" description="Helical" evidence="11">
    <location>
        <begin position="204"/>
        <end position="221"/>
    </location>
</feature>
<dbReference type="Gene3D" id="3.30.40.10">
    <property type="entry name" value="Zinc/RING finger domain, C3HC4 (zinc finger)"/>
    <property type="match status" value="1"/>
</dbReference>
<comment type="subcellular location">
    <subcellularLocation>
        <location evidence="1">Membrane</location>
        <topology evidence="1">Multi-pass membrane protein</topology>
    </subcellularLocation>
</comment>